<keyword evidence="4" id="KW-1185">Reference proteome</keyword>
<feature type="repeat" description="PPR" evidence="2">
    <location>
        <begin position="5"/>
        <end position="39"/>
    </location>
</feature>
<dbReference type="PANTHER" id="PTHR47926:SF357">
    <property type="entry name" value="PENTATRICOPEPTIDE REPEAT-CONTAINING PROTEIN"/>
    <property type="match status" value="1"/>
</dbReference>
<gene>
    <name evidence="3" type="ORF">Nepgr_001528</name>
</gene>
<evidence type="ECO:0008006" key="5">
    <source>
        <dbReference type="Google" id="ProtNLM"/>
    </source>
</evidence>
<sequence>MRMWDVITATAIIGRSVRCHRHQEAIYLFSKMLVSNIRPNEFTFGTLIPSSTALRDLDVGKQLHACAIKIGLQSNIFVGSALVDLYTKLSNIEVAELAFDDTHMPNVVSYTTMISGYLKNKRFDEALNLFQMMPEKNVVSWNAMISGLSQMGQNEEATNLFINMMREGSLPDHLTFPCAITAAANIASLGMGRGFHGCAVKVMDDLDVFVGNSLISFYARCGSIEDSVLVFKKLNERTVVSWNSLIYGYAKNGRAMEALELFKKMKMDGFHPNGVTILGLLMACNHAGLVEEGLSYFNMLKLEYPRILNPTHYSCMVDLLSRSGRLGEAERFLVDLPFRPGIGFWKALLGGCQIHSNKQLGEFAVQRILALDPADVSSYIMISNVHSVAGRWQCMSIIRREMWEKAMKRIPGCSWIEIRGKVHNFVTRDQNHCQKDEIYMVLKVFLGHINSDKQTDLFK</sequence>
<dbReference type="Pfam" id="PF13041">
    <property type="entry name" value="PPR_2"/>
    <property type="match status" value="3"/>
</dbReference>
<evidence type="ECO:0000313" key="4">
    <source>
        <dbReference type="Proteomes" id="UP001279734"/>
    </source>
</evidence>
<dbReference type="PROSITE" id="PS51375">
    <property type="entry name" value="PPR"/>
    <property type="match status" value="3"/>
</dbReference>
<dbReference type="SUPFAM" id="SSF48452">
    <property type="entry name" value="TPR-like"/>
    <property type="match status" value="1"/>
</dbReference>
<reference evidence="3" key="1">
    <citation type="submission" date="2023-05" db="EMBL/GenBank/DDBJ databases">
        <title>Nepenthes gracilis genome sequencing.</title>
        <authorList>
            <person name="Fukushima K."/>
        </authorList>
    </citation>
    <scope>NUCLEOTIDE SEQUENCE</scope>
    <source>
        <strain evidence="3">SING2019-196</strain>
    </source>
</reference>
<evidence type="ECO:0000313" key="3">
    <source>
        <dbReference type="EMBL" id="GMG99688.1"/>
    </source>
</evidence>
<comment type="caution">
    <text evidence="3">The sequence shown here is derived from an EMBL/GenBank/DDBJ whole genome shotgun (WGS) entry which is preliminary data.</text>
</comment>
<feature type="repeat" description="PPR" evidence="2">
    <location>
        <begin position="106"/>
        <end position="140"/>
    </location>
</feature>
<organism evidence="3 4">
    <name type="scientific">Nepenthes gracilis</name>
    <name type="common">Slender pitcher plant</name>
    <dbReference type="NCBI Taxonomy" id="150966"/>
    <lineage>
        <taxon>Eukaryota</taxon>
        <taxon>Viridiplantae</taxon>
        <taxon>Streptophyta</taxon>
        <taxon>Embryophyta</taxon>
        <taxon>Tracheophyta</taxon>
        <taxon>Spermatophyta</taxon>
        <taxon>Magnoliopsida</taxon>
        <taxon>eudicotyledons</taxon>
        <taxon>Gunneridae</taxon>
        <taxon>Pentapetalae</taxon>
        <taxon>Caryophyllales</taxon>
        <taxon>Nepenthaceae</taxon>
        <taxon>Nepenthes</taxon>
    </lineage>
</organism>
<protein>
    <recommendedName>
        <fullName evidence="5">Pentatricopeptide repeat-containing protein</fullName>
    </recommendedName>
</protein>
<dbReference type="PANTHER" id="PTHR47926">
    <property type="entry name" value="PENTATRICOPEPTIDE REPEAT-CONTAINING PROTEIN"/>
    <property type="match status" value="1"/>
</dbReference>
<dbReference type="EMBL" id="BSYO01000001">
    <property type="protein sequence ID" value="GMG99688.1"/>
    <property type="molecule type" value="Genomic_DNA"/>
</dbReference>
<evidence type="ECO:0000256" key="1">
    <source>
        <dbReference type="ARBA" id="ARBA00022737"/>
    </source>
</evidence>
<dbReference type="InterPro" id="IPR011990">
    <property type="entry name" value="TPR-like_helical_dom_sf"/>
</dbReference>
<dbReference type="GO" id="GO:0003723">
    <property type="term" value="F:RNA binding"/>
    <property type="evidence" value="ECO:0007669"/>
    <property type="project" value="InterPro"/>
</dbReference>
<dbReference type="Gene3D" id="1.25.40.10">
    <property type="entry name" value="Tetratricopeptide repeat domain"/>
    <property type="match status" value="3"/>
</dbReference>
<evidence type="ECO:0000256" key="2">
    <source>
        <dbReference type="PROSITE-ProRule" id="PRU00708"/>
    </source>
</evidence>
<dbReference type="InterPro" id="IPR046848">
    <property type="entry name" value="E_motif"/>
</dbReference>
<dbReference type="GO" id="GO:0009451">
    <property type="term" value="P:RNA modification"/>
    <property type="evidence" value="ECO:0007669"/>
    <property type="project" value="InterPro"/>
</dbReference>
<dbReference type="AlphaFoldDB" id="A0AAD3RX34"/>
<dbReference type="Pfam" id="PF12854">
    <property type="entry name" value="PPR_1"/>
    <property type="match status" value="1"/>
</dbReference>
<dbReference type="FunFam" id="1.25.40.10:FF:000090">
    <property type="entry name" value="Pentatricopeptide repeat-containing protein, chloroplastic"/>
    <property type="match status" value="1"/>
</dbReference>
<dbReference type="NCBIfam" id="TIGR00756">
    <property type="entry name" value="PPR"/>
    <property type="match status" value="3"/>
</dbReference>
<accession>A0AAD3RX34</accession>
<keyword evidence="1" id="KW-0677">Repeat</keyword>
<proteinExistence type="predicted"/>
<feature type="repeat" description="PPR" evidence="2">
    <location>
        <begin position="238"/>
        <end position="272"/>
    </location>
</feature>
<name>A0AAD3RX34_NEPGR</name>
<dbReference type="Pfam" id="PF20431">
    <property type="entry name" value="E_motif"/>
    <property type="match status" value="1"/>
</dbReference>
<dbReference type="Proteomes" id="UP001279734">
    <property type="component" value="Unassembled WGS sequence"/>
</dbReference>
<dbReference type="Pfam" id="PF01535">
    <property type="entry name" value="PPR"/>
    <property type="match status" value="2"/>
</dbReference>
<dbReference type="InterPro" id="IPR046960">
    <property type="entry name" value="PPR_At4g14850-like_plant"/>
</dbReference>
<dbReference type="InterPro" id="IPR002885">
    <property type="entry name" value="PPR_rpt"/>
</dbReference>
<dbReference type="FunFam" id="1.25.40.10:FF:000442">
    <property type="entry name" value="Pentatricopeptide repeat-containing protein At3g49710"/>
    <property type="match status" value="1"/>
</dbReference>